<gene>
    <name evidence="1" type="ORF">D2962_11205</name>
</gene>
<name>A0A3G2R6L1_9FIRM</name>
<keyword evidence="2" id="KW-1185">Reference proteome</keyword>
<reference evidence="1 2" key="1">
    <citation type="submission" date="2018-10" db="EMBL/GenBank/DDBJ databases">
        <authorList>
            <person name="Zhang X."/>
        </authorList>
    </citation>
    <scope>NUCLEOTIDE SEQUENCE [LARGE SCALE GENOMIC DNA]</scope>
    <source>
        <strain evidence="1 2">SK-G1</strain>
    </source>
</reference>
<dbReference type="AlphaFoldDB" id="A0A3G2R6L1"/>
<evidence type="ECO:0000313" key="1">
    <source>
        <dbReference type="EMBL" id="AYO31090.1"/>
    </source>
</evidence>
<dbReference type="Proteomes" id="UP000280960">
    <property type="component" value="Chromosome"/>
</dbReference>
<organism evidence="1 2">
    <name type="scientific">Biomaibacter acetigenes</name>
    <dbReference type="NCBI Taxonomy" id="2316383"/>
    <lineage>
        <taxon>Bacteria</taxon>
        <taxon>Bacillati</taxon>
        <taxon>Bacillota</taxon>
        <taxon>Clostridia</taxon>
        <taxon>Thermosediminibacterales</taxon>
        <taxon>Tepidanaerobacteraceae</taxon>
        <taxon>Biomaibacter</taxon>
    </lineage>
</organism>
<dbReference type="RefSeq" id="WP_122015015.1">
    <property type="nucleotide sequence ID" value="NZ_CP033169.1"/>
</dbReference>
<proteinExistence type="predicted"/>
<protein>
    <submittedName>
        <fullName evidence="1">Uncharacterized protein</fullName>
    </submittedName>
</protein>
<dbReference type="KEGG" id="bacg:D2962_11205"/>
<evidence type="ECO:0000313" key="2">
    <source>
        <dbReference type="Proteomes" id="UP000280960"/>
    </source>
</evidence>
<dbReference type="EMBL" id="CP033169">
    <property type="protein sequence ID" value="AYO31090.1"/>
    <property type="molecule type" value="Genomic_DNA"/>
</dbReference>
<sequence length="81" mass="9803">MNIVNFNEYLSDLKEKSLKIYSLMESENKGYSSKRTKRLRDPEEEYVLFLLDYMRWQRALKSGAVAKTGPRRYKLDWTKKF</sequence>
<accession>A0A3G2R6L1</accession>